<protein>
    <submittedName>
        <fullName evidence="3 4">Uncharacterized protein LOC107217521</fullName>
    </submittedName>
</protein>
<evidence type="ECO:0000313" key="3">
    <source>
        <dbReference type="RefSeq" id="XP_015510567.1"/>
    </source>
</evidence>
<proteinExistence type="predicted"/>
<gene>
    <name evidence="3 4 5" type="primary">LOC107217521</name>
</gene>
<evidence type="ECO:0000313" key="4">
    <source>
        <dbReference type="RefSeq" id="XP_015510568.1"/>
    </source>
</evidence>
<evidence type="ECO:0000313" key="2">
    <source>
        <dbReference type="Proteomes" id="UP000829291"/>
    </source>
</evidence>
<feature type="region of interest" description="Disordered" evidence="1">
    <location>
        <begin position="1"/>
        <end position="21"/>
    </location>
</feature>
<name>A0A6J0B8N4_NEOLC</name>
<dbReference type="GO" id="GO:0003713">
    <property type="term" value="F:transcription coactivator activity"/>
    <property type="evidence" value="ECO:0007669"/>
    <property type="project" value="InterPro"/>
</dbReference>
<dbReference type="RefSeq" id="XP_015510568.1">
    <property type="nucleotide sequence ID" value="XM_015655082.1"/>
</dbReference>
<keyword evidence="2" id="KW-1185">Reference proteome</keyword>
<dbReference type="Proteomes" id="UP000829291">
    <property type="component" value="Chromosome 3"/>
</dbReference>
<feature type="compositionally biased region" description="Polar residues" evidence="1">
    <location>
        <begin position="8"/>
        <end position="19"/>
    </location>
</feature>
<reference evidence="3 4" key="1">
    <citation type="submission" date="2025-04" db="UniProtKB">
        <authorList>
            <consortium name="RefSeq"/>
        </authorList>
    </citation>
    <scope>IDENTIFICATION</scope>
    <source>
        <tissue evidence="5">Thorax and Abdomen</tissue>
        <tissue evidence="3 4">Whole body</tissue>
    </source>
</reference>
<sequence>MDRRHGLNTPSPLKNSTAANRPFRSPFHTILSPCDKVNLNGKRVKFSNVTSSPSWTPKKRTSHQPCLMGKKLCLENEYAPSECDKERSITEDDLKQIKDRICVKKQQLESVKRQLLYKKKHEAHDLNDLTERWLRGCQEALMQFQKDISCHSGTAVSIPELLAQLGIPPKLVQYSVEDCDFVV</sequence>
<dbReference type="RefSeq" id="XP_046591397.1">
    <property type="nucleotide sequence ID" value="XM_046735441.1"/>
</dbReference>
<dbReference type="OrthoDB" id="10051617at2759"/>
<organism evidence="2 3">
    <name type="scientific">Neodiprion lecontei</name>
    <name type="common">Redheaded pine sawfly</name>
    <dbReference type="NCBI Taxonomy" id="441921"/>
    <lineage>
        <taxon>Eukaryota</taxon>
        <taxon>Metazoa</taxon>
        <taxon>Ecdysozoa</taxon>
        <taxon>Arthropoda</taxon>
        <taxon>Hexapoda</taxon>
        <taxon>Insecta</taxon>
        <taxon>Pterygota</taxon>
        <taxon>Neoptera</taxon>
        <taxon>Endopterygota</taxon>
        <taxon>Hymenoptera</taxon>
        <taxon>Tenthredinoidea</taxon>
        <taxon>Diprionidae</taxon>
        <taxon>Diprioninae</taxon>
        <taxon>Neodiprion</taxon>
    </lineage>
</organism>
<dbReference type="PANTHER" id="PTHR28643:SF1">
    <property type="entry name" value="SWI5-DEPENDENT RECOMBINATION DNA REPAIR PROTEIN 1 HOMOLOG"/>
    <property type="match status" value="1"/>
</dbReference>
<dbReference type="PANTHER" id="PTHR28643">
    <property type="entry name" value="SWI5-DEPENDENT RECOMBINATION DNA REPAIR PROTEIN 1 HOMOLOG"/>
    <property type="match status" value="1"/>
</dbReference>
<dbReference type="RefSeq" id="XP_015510567.1">
    <property type="nucleotide sequence ID" value="XM_015655081.1"/>
</dbReference>
<dbReference type="GO" id="GO:0000724">
    <property type="term" value="P:double-strand break repair via homologous recombination"/>
    <property type="evidence" value="ECO:0007669"/>
    <property type="project" value="InterPro"/>
</dbReference>
<dbReference type="KEGG" id="nlo:107217521"/>
<evidence type="ECO:0000313" key="5">
    <source>
        <dbReference type="RefSeq" id="XP_046591397.1"/>
    </source>
</evidence>
<dbReference type="GeneID" id="107217521"/>
<dbReference type="AlphaFoldDB" id="A0A6J0B8N4"/>
<dbReference type="InterPro" id="IPR042429">
    <property type="entry name" value="SFR1"/>
</dbReference>
<dbReference type="GO" id="GO:0032798">
    <property type="term" value="C:Swi5-Sfr1 complex"/>
    <property type="evidence" value="ECO:0007669"/>
    <property type="project" value="InterPro"/>
</dbReference>
<accession>A0A6J0B8N4</accession>
<evidence type="ECO:0000256" key="1">
    <source>
        <dbReference type="SAM" id="MobiDB-lite"/>
    </source>
</evidence>